<sequence>MIMRASIRIATRDHYEFTKTVKRLSICGAKNLRASSIDNYIYFEAEDLDRVFTCLEDFGKIFLTVDLKVYLRVSSDRLNELISSSNAKKMPMLYPYRIVAIVNNKDYHIAIQKTSNKNVYIARCIRATNPDIILSPSIFLFSGTMDAVKGEVRKCIELLNKVLSEHLRKPNKLYI</sequence>
<evidence type="ECO:0000313" key="1">
    <source>
        <dbReference type="EMBL" id="HGQ17911.1"/>
    </source>
</evidence>
<name>A0A7J3JPL7_9CREN</name>
<reference evidence="1" key="1">
    <citation type="journal article" date="2020" name="mSystems">
        <title>Genome- and Community-Level Interaction Insights into Carbon Utilization and Element Cycling Functions of Hydrothermarchaeota in Hydrothermal Sediment.</title>
        <authorList>
            <person name="Zhou Z."/>
            <person name="Liu Y."/>
            <person name="Xu W."/>
            <person name="Pan J."/>
            <person name="Luo Z.H."/>
            <person name="Li M."/>
        </authorList>
    </citation>
    <scope>NUCLEOTIDE SEQUENCE [LARGE SCALE GENOMIC DNA]</scope>
    <source>
        <strain evidence="1">SpSt-657</strain>
    </source>
</reference>
<organism evidence="1">
    <name type="scientific">Ignisphaera aggregans</name>
    <dbReference type="NCBI Taxonomy" id="334771"/>
    <lineage>
        <taxon>Archaea</taxon>
        <taxon>Thermoproteota</taxon>
        <taxon>Thermoprotei</taxon>
        <taxon>Desulfurococcales</taxon>
        <taxon>Desulfurococcaceae</taxon>
        <taxon>Ignisphaera</taxon>
    </lineage>
</organism>
<dbReference type="EMBL" id="DTBZ01000065">
    <property type="protein sequence ID" value="HGQ17911.1"/>
    <property type="molecule type" value="Genomic_DNA"/>
</dbReference>
<gene>
    <name evidence="1" type="ORF">ENU30_02860</name>
</gene>
<protein>
    <submittedName>
        <fullName evidence="1">Uncharacterized protein</fullName>
    </submittedName>
</protein>
<comment type="caution">
    <text evidence="1">The sequence shown here is derived from an EMBL/GenBank/DDBJ whole genome shotgun (WGS) entry which is preliminary data.</text>
</comment>
<dbReference type="AlphaFoldDB" id="A0A7J3JPL7"/>
<proteinExistence type="predicted"/>
<accession>A0A7J3JPL7</accession>